<comment type="cofactor">
    <cofactor evidence="1">
        <name>Zn(2+)</name>
        <dbReference type="ChEBI" id="CHEBI:29105"/>
    </cofactor>
</comment>
<evidence type="ECO:0000256" key="1">
    <source>
        <dbReference type="ARBA" id="ARBA00001947"/>
    </source>
</evidence>
<accession>A0A7S0RLN7</accession>
<keyword evidence="3" id="KW-0479">Metal-binding</keyword>
<organism evidence="8">
    <name type="scientific">Chlamydomonas leiostraca</name>
    <dbReference type="NCBI Taxonomy" id="1034604"/>
    <lineage>
        <taxon>Eukaryota</taxon>
        <taxon>Viridiplantae</taxon>
        <taxon>Chlorophyta</taxon>
        <taxon>core chlorophytes</taxon>
        <taxon>Chlorophyceae</taxon>
        <taxon>CS clade</taxon>
        <taxon>Chlamydomonadales</taxon>
        <taxon>Chlamydomonadaceae</taxon>
        <taxon>Chlamydomonas</taxon>
    </lineage>
</organism>
<dbReference type="SUPFAM" id="SSF53213">
    <property type="entry name" value="LigB-like"/>
    <property type="match status" value="1"/>
</dbReference>
<dbReference type="InterPro" id="IPR004183">
    <property type="entry name" value="Xdiol_dOase_suB"/>
</dbReference>
<feature type="signal peptide" evidence="6">
    <location>
        <begin position="1"/>
        <end position="23"/>
    </location>
</feature>
<proteinExistence type="inferred from homology"/>
<protein>
    <recommendedName>
        <fullName evidence="7">Extradiol ring-cleavage dioxygenase class III enzyme subunit B domain-containing protein</fullName>
    </recommendedName>
</protein>
<evidence type="ECO:0000256" key="6">
    <source>
        <dbReference type="SAM" id="SignalP"/>
    </source>
</evidence>
<evidence type="ECO:0000313" key="8">
    <source>
        <dbReference type="EMBL" id="CAD8680756.1"/>
    </source>
</evidence>
<evidence type="ECO:0000256" key="3">
    <source>
        <dbReference type="ARBA" id="ARBA00022723"/>
    </source>
</evidence>
<reference evidence="8" key="1">
    <citation type="submission" date="2021-01" db="EMBL/GenBank/DDBJ databases">
        <authorList>
            <person name="Corre E."/>
            <person name="Pelletier E."/>
            <person name="Niang G."/>
            <person name="Scheremetjew M."/>
            <person name="Finn R."/>
            <person name="Kale V."/>
            <person name="Holt S."/>
            <person name="Cochrane G."/>
            <person name="Meng A."/>
            <person name="Brown T."/>
            <person name="Cohen L."/>
        </authorList>
    </citation>
    <scope>NUCLEOTIDE SEQUENCE</scope>
    <source>
        <strain evidence="8">SAG 11-49</strain>
    </source>
</reference>
<dbReference type="PANTHER" id="PTHR30096:SF0">
    <property type="entry name" value="4,5-DOPA DIOXYGENASE EXTRADIOL-LIKE PROTEIN"/>
    <property type="match status" value="1"/>
</dbReference>
<dbReference type="PANTHER" id="PTHR30096">
    <property type="entry name" value="4,5-DOPA DIOXYGENASE EXTRADIOL-LIKE PROTEIN"/>
    <property type="match status" value="1"/>
</dbReference>
<keyword evidence="5" id="KW-0560">Oxidoreductase</keyword>
<feature type="chain" id="PRO_5030944848" description="Extradiol ring-cleavage dioxygenase class III enzyme subunit B domain-containing protein" evidence="6">
    <location>
        <begin position="24"/>
        <end position="316"/>
    </location>
</feature>
<dbReference type="CDD" id="cd07363">
    <property type="entry name" value="45_DOPA_Dioxygenase"/>
    <property type="match status" value="1"/>
</dbReference>
<dbReference type="AlphaFoldDB" id="A0A7S0RLN7"/>
<dbReference type="GO" id="GO:0016702">
    <property type="term" value="F:oxidoreductase activity, acting on single donors with incorporation of molecular oxygen, incorporation of two atoms of oxygen"/>
    <property type="evidence" value="ECO:0007669"/>
    <property type="project" value="UniProtKB-ARBA"/>
</dbReference>
<gene>
    <name evidence="8" type="ORF">CLEI1391_LOCUS9758</name>
</gene>
<dbReference type="Pfam" id="PF02900">
    <property type="entry name" value="LigB"/>
    <property type="match status" value="1"/>
</dbReference>
<keyword evidence="4" id="KW-0862">Zinc</keyword>
<dbReference type="EMBL" id="HBFB01017407">
    <property type="protein sequence ID" value="CAD8680756.1"/>
    <property type="molecule type" value="Transcribed_RNA"/>
</dbReference>
<keyword evidence="6" id="KW-0732">Signal</keyword>
<dbReference type="GO" id="GO:0008270">
    <property type="term" value="F:zinc ion binding"/>
    <property type="evidence" value="ECO:0007669"/>
    <property type="project" value="InterPro"/>
</dbReference>
<evidence type="ECO:0000256" key="2">
    <source>
        <dbReference type="ARBA" id="ARBA00007581"/>
    </source>
</evidence>
<dbReference type="InterPro" id="IPR014436">
    <property type="entry name" value="Extradiol_dOase_DODA"/>
</dbReference>
<evidence type="ECO:0000259" key="7">
    <source>
        <dbReference type="Pfam" id="PF02900"/>
    </source>
</evidence>
<feature type="domain" description="Extradiol ring-cleavage dioxygenase class III enzyme subunit B" evidence="7">
    <location>
        <begin position="71"/>
        <end position="315"/>
    </location>
</feature>
<name>A0A7S0RLN7_9CHLO</name>
<evidence type="ECO:0000256" key="5">
    <source>
        <dbReference type="ARBA" id="ARBA00023002"/>
    </source>
</evidence>
<comment type="similarity">
    <text evidence="2">Belongs to the DODA-type extradiol aromatic ring-opening dioxygenase family.</text>
</comment>
<dbReference type="Gene3D" id="3.40.830.10">
    <property type="entry name" value="LigB-like"/>
    <property type="match status" value="1"/>
</dbReference>
<sequence>MRHLCKLILASIVGCSLLNSAHQARIDRPFSAEECAATDTMAAAAITRMPTLFVTHGGGPLPVLGDPSHVQVTKWLKEAHKLLPSKPTAIVSVTGHWEGRVTTVSTSPQPPMLYDYGGFPPESYTLQYPAPGDPALAKRLAELLKRAGLGVAEDSRRGYDHGTFIPLMLMFPQADIPVVQVSLVSSMDPATHLAVGRALAPLREEGVLIMGSGSSVHNMGVFMRAMGGGALPADVQQKARAWDDWLAHACCELRGGAREAELKDWEAKGPHGRFWHPREEHLIPLHVVAGAAGADAKATAHRMECLKLPATNILFE</sequence>
<evidence type="ECO:0000256" key="4">
    <source>
        <dbReference type="ARBA" id="ARBA00022833"/>
    </source>
</evidence>
<dbReference type="PIRSF" id="PIRSF006157">
    <property type="entry name" value="Doxgns_DODA"/>
    <property type="match status" value="1"/>
</dbReference>
<dbReference type="GO" id="GO:0008198">
    <property type="term" value="F:ferrous iron binding"/>
    <property type="evidence" value="ECO:0007669"/>
    <property type="project" value="InterPro"/>
</dbReference>